<keyword evidence="8" id="KW-1185">Reference proteome</keyword>
<organism evidence="7 8">
    <name type="scientific">Roseovarius phycicola</name>
    <dbReference type="NCBI Taxonomy" id="3080976"/>
    <lineage>
        <taxon>Bacteria</taxon>
        <taxon>Pseudomonadati</taxon>
        <taxon>Pseudomonadota</taxon>
        <taxon>Alphaproteobacteria</taxon>
        <taxon>Rhodobacterales</taxon>
        <taxon>Roseobacteraceae</taxon>
        <taxon>Roseovarius</taxon>
    </lineage>
</organism>
<feature type="transmembrane region" description="Helical" evidence="5">
    <location>
        <begin position="51"/>
        <end position="71"/>
    </location>
</feature>
<name>A0ABZ2HL83_9RHOB</name>
<keyword evidence="2 5" id="KW-0812">Transmembrane</keyword>
<evidence type="ECO:0000313" key="8">
    <source>
        <dbReference type="Proteomes" id="UP001364156"/>
    </source>
</evidence>
<keyword evidence="4 5" id="KW-0472">Membrane</keyword>
<feature type="transmembrane region" description="Helical" evidence="5">
    <location>
        <begin position="224"/>
        <end position="242"/>
    </location>
</feature>
<evidence type="ECO:0000256" key="1">
    <source>
        <dbReference type="ARBA" id="ARBA00004141"/>
    </source>
</evidence>
<feature type="transmembrane region" description="Helical" evidence="5">
    <location>
        <begin position="176"/>
        <end position="193"/>
    </location>
</feature>
<feature type="transmembrane region" description="Helical" evidence="5">
    <location>
        <begin position="108"/>
        <end position="125"/>
    </location>
</feature>
<sequence>MTTTAVTKFAAPSVPKPGRVPAGGLVWAAAGYDLMLATMIIVAGSQGIHRFLPPLLLWALIYAMVSLKYATQLRTLFDVLRQNIAIMAFPLVAALSAVWSVAPGASAYAAMQLIVTYLAAMWIGWRYAPRDIALIVLLALSPLTALSLVNWATGMFGEVYSYTGGLLGIFSNKNTLGRMSLLLGIVTIALLVGRKSSIPRLVFLGGVFAMAALALFLSKSATSAIVMLASAGFFVLLTQHRYPAALRLAIFGLGVIAVMTTLISMAFGGFDPIAEILNAFGKSSNLTGRTTLWDIATHQIAQTPWLGVGFDAYWDTGAFLAVDHVQRAYGEGLISFHNFILDIWVTLGLPGLIGIAITLLSILLIFVRYYIISPAVWPAMTLTLFVAGVGVAFFNPLLHAQHGNLIVIFVALAVSSRIEIARLSAQTRT</sequence>
<accession>A0ABZ2HL83</accession>
<feature type="domain" description="O-antigen ligase-related" evidence="6">
    <location>
        <begin position="207"/>
        <end position="355"/>
    </location>
</feature>
<feature type="transmembrane region" description="Helical" evidence="5">
    <location>
        <begin position="83"/>
        <end position="102"/>
    </location>
</feature>
<feature type="transmembrane region" description="Helical" evidence="5">
    <location>
        <begin position="343"/>
        <end position="367"/>
    </location>
</feature>
<evidence type="ECO:0000313" key="7">
    <source>
        <dbReference type="EMBL" id="WWR48068.1"/>
    </source>
</evidence>
<dbReference type="RefSeq" id="WP_338550892.1">
    <property type="nucleotide sequence ID" value="NZ_CP146069.1"/>
</dbReference>
<comment type="subcellular location">
    <subcellularLocation>
        <location evidence="1">Membrane</location>
        <topology evidence="1">Multi-pass membrane protein</topology>
    </subcellularLocation>
</comment>
<protein>
    <submittedName>
        <fullName evidence="7">O-antigen ligase family protein</fullName>
    </submittedName>
</protein>
<proteinExistence type="predicted"/>
<evidence type="ECO:0000256" key="3">
    <source>
        <dbReference type="ARBA" id="ARBA00022989"/>
    </source>
</evidence>
<dbReference type="PANTHER" id="PTHR37422:SF13">
    <property type="entry name" value="LIPOPOLYSACCHARIDE BIOSYNTHESIS PROTEIN PA4999-RELATED"/>
    <property type="match status" value="1"/>
</dbReference>
<dbReference type="Proteomes" id="UP001364156">
    <property type="component" value="Chromosome"/>
</dbReference>
<feature type="transmembrane region" description="Helical" evidence="5">
    <location>
        <begin position="374"/>
        <end position="394"/>
    </location>
</feature>
<evidence type="ECO:0000256" key="4">
    <source>
        <dbReference type="ARBA" id="ARBA00023136"/>
    </source>
</evidence>
<evidence type="ECO:0000256" key="5">
    <source>
        <dbReference type="SAM" id="Phobius"/>
    </source>
</evidence>
<reference evidence="7 8" key="1">
    <citation type="submission" date="2023-10" db="EMBL/GenBank/DDBJ databases">
        <title>Roseovarius strain S88 nov., isolated from a marine algae.</title>
        <authorList>
            <person name="Lee M.W."/>
            <person name="Lee J.K."/>
            <person name="Kim J.M."/>
            <person name="Choi D.G."/>
            <person name="Baek J.H."/>
            <person name="Bayburt H."/>
            <person name="Jung J.J."/>
            <person name="Han D.M."/>
            <person name="Jeon C.O."/>
        </authorList>
    </citation>
    <scope>NUCLEOTIDE SEQUENCE [LARGE SCALE GENOMIC DNA]</scope>
    <source>
        <strain evidence="7 8">S88</strain>
    </source>
</reference>
<dbReference type="InterPro" id="IPR051533">
    <property type="entry name" value="WaaL-like"/>
</dbReference>
<dbReference type="GO" id="GO:0016874">
    <property type="term" value="F:ligase activity"/>
    <property type="evidence" value="ECO:0007669"/>
    <property type="project" value="UniProtKB-KW"/>
</dbReference>
<feature type="transmembrane region" description="Helical" evidence="5">
    <location>
        <begin position="249"/>
        <end position="270"/>
    </location>
</feature>
<dbReference type="PANTHER" id="PTHR37422">
    <property type="entry name" value="TEICHURONIC ACID BIOSYNTHESIS PROTEIN TUAE"/>
    <property type="match status" value="1"/>
</dbReference>
<dbReference type="EMBL" id="CP146069">
    <property type="protein sequence ID" value="WWR48068.1"/>
    <property type="molecule type" value="Genomic_DNA"/>
</dbReference>
<feature type="transmembrane region" description="Helical" evidence="5">
    <location>
        <begin position="200"/>
        <end position="218"/>
    </location>
</feature>
<dbReference type="InterPro" id="IPR007016">
    <property type="entry name" value="O-antigen_ligase-rel_domated"/>
</dbReference>
<keyword evidence="3 5" id="KW-1133">Transmembrane helix</keyword>
<gene>
    <name evidence="7" type="ORF">RZ517_07840</name>
</gene>
<evidence type="ECO:0000256" key="2">
    <source>
        <dbReference type="ARBA" id="ARBA00022692"/>
    </source>
</evidence>
<evidence type="ECO:0000259" key="6">
    <source>
        <dbReference type="Pfam" id="PF04932"/>
    </source>
</evidence>
<keyword evidence="7" id="KW-0436">Ligase</keyword>
<feature type="transmembrane region" description="Helical" evidence="5">
    <location>
        <begin position="400"/>
        <end position="418"/>
    </location>
</feature>
<feature type="transmembrane region" description="Helical" evidence="5">
    <location>
        <begin position="25"/>
        <end position="45"/>
    </location>
</feature>
<dbReference type="Pfam" id="PF04932">
    <property type="entry name" value="Wzy_C"/>
    <property type="match status" value="1"/>
</dbReference>
<feature type="transmembrane region" description="Helical" evidence="5">
    <location>
        <begin position="132"/>
        <end position="156"/>
    </location>
</feature>